<dbReference type="EMBL" id="JBHSTI010000008">
    <property type="protein sequence ID" value="MFC6237727.1"/>
    <property type="molecule type" value="Genomic_DNA"/>
</dbReference>
<feature type="domain" description="ATP-grasp" evidence="3">
    <location>
        <begin position="130"/>
        <end position="303"/>
    </location>
</feature>
<organism evidence="4 5">
    <name type="scientific">Longivirga aurantiaca</name>
    <dbReference type="NCBI Taxonomy" id="1837743"/>
    <lineage>
        <taxon>Bacteria</taxon>
        <taxon>Bacillati</taxon>
        <taxon>Actinomycetota</taxon>
        <taxon>Actinomycetes</taxon>
        <taxon>Sporichthyales</taxon>
        <taxon>Sporichthyaceae</taxon>
        <taxon>Longivirga</taxon>
    </lineage>
</organism>
<evidence type="ECO:0000256" key="2">
    <source>
        <dbReference type="SAM" id="MobiDB-lite"/>
    </source>
</evidence>
<name>A0ABW1T1K4_9ACTN</name>
<dbReference type="Proteomes" id="UP001596138">
    <property type="component" value="Unassembled WGS sequence"/>
</dbReference>
<evidence type="ECO:0000256" key="1">
    <source>
        <dbReference type="PROSITE-ProRule" id="PRU00409"/>
    </source>
</evidence>
<dbReference type="PROSITE" id="PS50975">
    <property type="entry name" value="ATP_GRASP"/>
    <property type="match status" value="1"/>
</dbReference>
<feature type="compositionally biased region" description="Low complexity" evidence="2">
    <location>
        <begin position="382"/>
        <end position="399"/>
    </location>
</feature>
<dbReference type="InterPro" id="IPR011761">
    <property type="entry name" value="ATP-grasp"/>
</dbReference>
<feature type="region of interest" description="Disordered" evidence="2">
    <location>
        <begin position="376"/>
        <end position="406"/>
    </location>
</feature>
<keyword evidence="1" id="KW-0067">ATP-binding</keyword>
<accession>A0ABW1T1K4</accession>
<protein>
    <recommendedName>
        <fullName evidence="3">ATP-grasp domain-containing protein</fullName>
    </recommendedName>
</protein>
<dbReference type="SUPFAM" id="SSF56059">
    <property type="entry name" value="Glutathione synthetase ATP-binding domain-like"/>
    <property type="match status" value="1"/>
</dbReference>
<evidence type="ECO:0000259" key="3">
    <source>
        <dbReference type="PROSITE" id="PS50975"/>
    </source>
</evidence>
<sequence>MRKRPLVVFLDSYSWQAFTDLAGGLRQRGIRVARVGSRTRSPRVLLMQTIESWVYGRTRGRVEGGVLLGRPAELSLADLRAAVPQDAADVQMQEDLIGFGMADAGGPADISRRVRADVDPRVLVDKWVQGEWAERAGVPTPRTWEGPVSEEYPVVVKTRVGFGGNGVRVVRDGDALADAWAELTGPDGQPPFLQECLTPSLHTGGVALDGETLINVAYDGRPAPDDPTGPPYTVFAVRDAQVVQATERFLAEIGYTGFFCFDWVADDDGTLKLIDFNSRVFGSWPALQELGFDFLSAYAHVLGAGPRPATSVGRYDEPTTTLRYPCPDTSSREAVERWRDETHQIVRRRRSLLGSRWATVIRIRTALGTARALRKLRGGSGSAPATPDDAAGGRPAGGSLTSSSAA</sequence>
<dbReference type="InterPro" id="IPR013815">
    <property type="entry name" value="ATP_grasp_subdomain_1"/>
</dbReference>
<proteinExistence type="predicted"/>
<dbReference type="Gene3D" id="3.30.1490.20">
    <property type="entry name" value="ATP-grasp fold, A domain"/>
    <property type="match status" value="1"/>
</dbReference>
<gene>
    <name evidence="4" type="ORF">ACFQGU_07540</name>
</gene>
<reference evidence="5" key="1">
    <citation type="journal article" date="2019" name="Int. J. Syst. Evol. Microbiol.">
        <title>The Global Catalogue of Microorganisms (GCM) 10K type strain sequencing project: providing services to taxonomists for standard genome sequencing and annotation.</title>
        <authorList>
            <consortium name="The Broad Institute Genomics Platform"/>
            <consortium name="The Broad Institute Genome Sequencing Center for Infectious Disease"/>
            <person name="Wu L."/>
            <person name="Ma J."/>
        </authorList>
    </citation>
    <scope>NUCLEOTIDE SEQUENCE [LARGE SCALE GENOMIC DNA]</scope>
    <source>
        <strain evidence="5">CGMCC 4.7317</strain>
    </source>
</reference>
<evidence type="ECO:0000313" key="4">
    <source>
        <dbReference type="EMBL" id="MFC6237727.1"/>
    </source>
</evidence>
<keyword evidence="5" id="KW-1185">Reference proteome</keyword>
<comment type="caution">
    <text evidence="4">The sequence shown here is derived from an EMBL/GenBank/DDBJ whole genome shotgun (WGS) entry which is preliminary data.</text>
</comment>
<evidence type="ECO:0000313" key="5">
    <source>
        <dbReference type="Proteomes" id="UP001596138"/>
    </source>
</evidence>
<dbReference type="Gene3D" id="3.30.470.20">
    <property type="entry name" value="ATP-grasp fold, B domain"/>
    <property type="match status" value="1"/>
</dbReference>
<keyword evidence="1" id="KW-0547">Nucleotide-binding</keyword>
<dbReference type="RefSeq" id="WP_386765292.1">
    <property type="nucleotide sequence ID" value="NZ_JBHSTI010000008.1"/>
</dbReference>